<dbReference type="PANTHER" id="PTHR37486:SF1">
    <property type="entry name" value="STRINGENT STARVATION PROTEIN B"/>
    <property type="match status" value="1"/>
</dbReference>
<name>W9VME8_9GAMM</name>
<dbReference type="Gene3D" id="2.30.30.220">
    <property type="entry name" value="SspB-like"/>
    <property type="match status" value="1"/>
</dbReference>
<reference evidence="2 3" key="2">
    <citation type="journal article" date="2015" name="Syst. Appl. Microbiol.">
        <title>Nitrincola nitratireducens sp. nov. isolated from a haloalkaline crater lake.</title>
        <authorList>
            <person name="Singh A."/>
            <person name="Vaidya B."/>
            <person name="Tanuku N.R."/>
            <person name="Pinnaka A.K."/>
        </authorList>
    </citation>
    <scope>NUCLEOTIDE SEQUENCE [LARGE SCALE GENOMIC DNA]</scope>
    <source>
        <strain evidence="2 3">AK23</strain>
    </source>
</reference>
<comment type="caution">
    <text evidence="2">The sequence shown here is derived from an EMBL/GenBank/DDBJ whole genome shotgun (WGS) entry which is preliminary data.</text>
</comment>
<feature type="compositionally biased region" description="Basic and acidic residues" evidence="1">
    <location>
        <begin position="110"/>
        <end position="138"/>
    </location>
</feature>
<protein>
    <submittedName>
        <fullName evidence="2">Stringent starvation protein B</fullName>
    </submittedName>
</protein>
<dbReference type="AlphaFoldDB" id="W9VME8"/>
<proteinExistence type="predicted"/>
<organism evidence="2 3">
    <name type="scientific">Nitrincola nitratireducens</name>
    <dbReference type="NCBI Taxonomy" id="1229521"/>
    <lineage>
        <taxon>Bacteria</taxon>
        <taxon>Pseudomonadati</taxon>
        <taxon>Pseudomonadota</taxon>
        <taxon>Gammaproteobacteria</taxon>
        <taxon>Oceanospirillales</taxon>
        <taxon>Oceanospirillaceae</taxon>
        <taxon>Nitrincola</taxon>
    </lineage>
</organism>
<dbReference type="GO" id="GO:0005829">
    <property type="term" value="C:cytosol"/>
    <property type="evidence" value="ECO:0007669"/>
    <property type="project" value="TreeGrafter"/>
</dbReference>
<dbReference type="Pfam" id="PF04386">
    <property type="entry name" value="SspB"/>
    <property type="match status" value="1"/>
</dbReference>
<dbReference type="Proteomes" id="UP000019464">
    <property type="component" value="Unassembled WGS sequence"/>
</dbReference>
<dbReference type="EMBL" id="AONB01000005">
    <property type="protein sequence ID" value="EXJ11695.1"/>
    <property type="molecule type" value="Genomic_DNA"/>
</dbReference>
<dbReference type="PIRSF" id="PIRSF005276">
    <property type="entry name" value="SspB"/>
    <property type="match status" value="1"/>
</dbReference>
<dbReference type="NCBIfam" id="NF008769">
    <property type="entry name" value="PRK11798.2-5"/>
    <property type="match status" value="1"/>
</dbReference>
<dbReference type="PATRIC" id="fig|1229521.3.peg.1483"/>
<keyword evidence="3" id="KW-1185">Reference proteome</keyword>
<evidence type="ECO:0000313" key="3">
    <source>
        <dbReference type="Proteomes" id="UP000019464"/>
    </source>
</evidence>
<accession>W9VME8</accession>
<dbReference type="GO" id="GO:0045732">
    <property type="term" value="P:positive regulation of protein catabolic process"/>
    <property type="evidence" value="ECO:0007669"/>
    <property type="project" value="TreeGrafter"/>
</dbReference>
<gene>
    <name evidence="2" type="primary">sspB</name>
    <name evidence="2" type="ORF">D791_01468</name>
</gene>
<dbReference type="InterPro" id="IPR036760">
    <property type="entry name" value="SspB-like_sf"/>
</dbReference>
<reference evidence="3" key="1">
    <citation type="submission" date="2012-11" db="EMBL/GenBank/DDBJ databases">
        <authorList>
            <person name="Singh A."/>
            <person name="Pinnaka A.K."/>
            <person name="Vaidya B."/>
        </authorList>
    </citation>
    <scope>NUCLEOTIDE SEQUENCE [LARGE SCALE GENOMIC DNA]</scope>
    <source>
        <strain evidence="3">AK23</strain>
    </source>
</reference>
<dbReference type="RefSeq" id="WP_036509479.1">
    <property type="nucleotide sequence ID" value="NZ_AONB01000005.1"/>
</dbReference>
<dbReference type="STRING" id="1229521.D791_01468"/>
<dbReference type="OrthoDB" id="9797358at2"/>
<evidence type="ECO:0000313" key="2">
    <source>
        <dbReference type="EMBL" id="EXJ11695.1"/>
    </source>
</evidence>
<dbReference type="PANTHER" id="PTHR37486">
    <property type="entry name" value="STRINGENT STARVATION PROTEIN B"/>
    <property type="match status" value="1"/>
</dbReference>
<sequence length="138" mass="15218">MTPSRSYLLKALHEWITDNDMAPHIAVDTQVQGVMVPDQFMREEQLILNVSYSAVKDLVMDQDGVSFNARFGGVPTNVFLPLPAILAIYARENGQGMGFGMEPGAEMLVAEDRGPTEPPPDKPKLAVPKEKPRLKVVK</sequence>
<dbReference type="InterPro" id="IPR007481">
    <property type="entry name" value="SspB"/>
</dbReference>
<dbReference type="SUPFAM" id="SSF101738">
    <property type="entry name" value="SspB-like"/>
    <property type="match status" value="1"/>
</dbReference>
<evidence type="ECO:0000256" key="1">
    <source>
        <dbReference type="SAM" id="MobiDB-lite"/>
    </source>
</evidence>
<feature type="region of interest" description="Disordered" evidence="1">
    <location>
        <begin position="109"/>
        <end position="138"/>
    </location>
</feature>
<dbReference type="GO" id="GO:0005840">
    <property type="term" value="C:ribosome"/>
    <property type="evidence" value="ECO:0007669"/>
    <property type="project" value="TreeGrafter"/>
</dbReference>